<evidence type="ECO:0000313" key="2">
    <source>
        <dbReference type="Proteomes" id="UP001433268"/>
    </source>
</evidence>
<organism evidence="1 2">
    <name type="scientific">Apiospora hydei</name>
    <dbReference type="NCBI Taxonomy" id="1337664"/>
    <lineage>
        <taxon>Eukaryota</taxon>
        <taxon>Fungi</taxon>
        <taxon>Dikarya</taxon>
        <taxon>Ascomycota</taxon>
        <taxon>Pezizomycotina</taxon>
        <taxon>Sordariomycetes</taxon>
        <taxon>Xylariomycetidae</taxon>
        <taxon>Amphisphaeriales</taxon>
        <taxon>Apiosporaceae</taxon>
        <taxon>Apiospora</taxon>
    </lineage>
</organism>
<reference evidence="1 2" key="1">
    <citation type="submission" date="2023-01" db="EMBL/GenBank/DDBJ databases">
        <title>Analysis of 21 Apiospora genomes using comparative genomics revels a genus with tremendous synthesis potential of carbohydrate active enzymes and secondary metabolites.</title>
        <authorList>
            <person name="Sorensen T."/>
        </authorList>
    </citation>
    <scope>NUCLEOTIDE SEQUENCE [LARGE SCALE GENOMIC DNA]</scope>
    <source>
        <strain evidence="1 2">CBS 114990</strain>
    </source>
</reference>
<evidence type="ECO:0008006" key="3">
    <source>
        <dbReference type="Google" id="ProtNLM"/>
    </source>
</evidence>
<sequence>MAETLGAVASGVALAEVAGKAGLSVLKLKKLRDEVRNVPQTIADLMMQIECLDPAIWEAETHFADNDLSPLLWDHTAAQKSAQCCRIALQKLADLVGDLSMHIDSARGLKRKFSCLKVVLKKDELRTLEKRLETAVRMLQSAQNGYMITLLKLQPDIIVTKTVAQLTPSQQPLSATLLPESDAPEVAIHEDNTISNFSTERRNAMFRNRYSTSKRRVVRFQAPAWLLGVRKTWELCAQRSYGGWKINLRVYTVRPFLSPVFNAARVGDIGTLQRLFGTGEASPFDRDEGGYTLAHKYPQFMSILDRGGYLQETALTHSSDGCNCPLTGNWGFFQRLQPLCCPNHLRTSTKSKFKRLWNLHSPDVRVIKSIIGPSWGDEAHLLCNIFAESIYSYTSLIHIMAKLIADNVWDWKLQDTAMPSGLGSCSEFATEVIRNTRNIHVRLVIDIRGNATPSNYVPSGWCSPLVRLVLQLLVWGGPIRRTRVERLTRSGLLQWLRIVKDAGVDLSTYGREENEMMLNDWMARSICRWHTSESTQWDSRTYYPGWATVHYQLTWYLYGFRTGPEPEDEASMGRSLGSPRLLFRYRYLADTIHFSGKSYGMSQRMTFSGTFGLLSKIGLWIFRGLGSSRPIVSGYGTHSHLGLDT</sequence>
<dbReference type="RefSeq" id="XP_066674208.1">
    <property type="nucleotide sequence ID" value="XM_066804435.1"/>
</dbReference>
<proteinExistence type="predicted"/>
<dbReference type="Proteomes" id="UP001433268">
    <property type="component" value="Unassembled WGS sequence"/>
</dbReference>
<dbReference type="GeneID" id="92037495"/>
<accession>A0ABR1X9W6</accession>
<dbReference type="EMBL" id="JAQQWN010000002">
    <property type="protein sequence ID" value="KAK8093435.1"/>
    <property type="molecule type" value="Genomic_DNA"/>
</dbReference>
<keyword evidence="2" id="KW-1185">Reference proteome</keyword>
<gene>
    <name evidence="1" type="ORF">PG997_000120</name>
</gene>
<name>A0ABR1X9W6_9PEZI</name>
<comment type="caution">
    <text evidence="1">The sequence shown here is derived from an EMBL/GenBank/DDBJ whole genome shotgun (WGS) entry which is preliminary data.</text>
</comment>
<evidence type="ECO:0000313" key="1">
    <source>
        <dbReference type="EMBL" id="KAK8093435.1"/>
    </source>
</evidence>
<protein>
    <recommendedName>
        <fullName evidence="3">NACHT-NTPase and P-loop NTPases N-terminal domain-containing protein</fullName>
    </recommendedName>
</protein>